<dbReference type="NCBIfam" id="TIGR00728">
    <property type="entry name" value="OPT_sfam"/>
    <property type="match status" value="1"/>
</dbReference>
<evidence type="ECO:0000313" key="8">
    <source>
        <dbReference type="EMBL" id="KAF2770572.1"/>
    </source>
</evidence>
<feature type="transmembrane region" description="Helical" evidence="7">
    <location>
        <begin position="468"/>
        <end position="488"/>
    </location>
</feature>
<evidence type="ECO:0000256" key="6">
    <source>
        <dbReference type="ARBA" id="ARBA00023136"/>
    </source>
</evidence>
<proteinExistence type="inferred from homology"/>
<feature type="transmembrane region" description="Helical" evidence="7">
    <location>
        <begin position="195"/>
        <end position="216"/>
    </location>
</feature>
<feature type="transmembrane region" description="Helical" evidence="7">
    <location>
        <begin position="692"/>
        <end position="717"/>
    </location>
</feature>
<keyword evidence="9" id="KW-1185">Reference proteome</keyword>
<evidence type="ECO:0000256" key="2">
    <source>
        <dbReference type="ARBA" id="ARBA00008807"/>
    </source>
</evidence>
<keyword evidence="5 7" id="KW-1133">Transmembrane helix</keyword>
<keyword evidence="6 7" id="KW-0472">Membrane</keyword>
<feature type="transmembrane region" description="Helical" evidence="7">
    <location>
        <begin position="317"/>
        <end position="344"/>
    </location>
</feature>
<dbReference type="PANTHER" id="PTHR31645:SF3">
    <property type="entry name" value="OLIGOPEPTIDE TRANSPORTER"/>
    <property type="match status" value="1"/>
</dbReference>
<comment type="subcellular location">
    <subcellularLocation>
        <location evidence="1">Membrane</location>
        <topology evidence="1">Multi-pass membrane protein</topology>
    </subcellularLocation>
</comment>
<feature type="transmembrane region" description="Helical" evidence="7">
    <location>
        <begin position="654"/>
        <end position="671"/>
    </location>
</feature>
<dbReference type="OrthoDB" id="77405at2759"/>
<dbReference type="AlphaFoldDB" id="A0A6G1LDA4"/>
<name>A0A6G1LDA4_9PEZI</name>
<feature type="transmembrane region" description="Helical" evidence="7">
    <location>
        <begin position="390"/>
        <end position="409"/>
    </location>
</feature>
<dbReference type="Pfam" id="PF03169">
    <property type="entry name" value="OPT"/>
    <property type="match status" value="1"/>
</dbReference>
<dbReference type="Proteomes" id="UP000799436">
    <property type="component" value="Unassembled WGS sequence"/>
</dbReference>
<evidence type="ECO:0000256" key="4">
    <source>
        <dbReference type="ARBA" id="ARBA00022692"/>
    </source>
</evidence>
<evidence type="ECO:0000256" key="7">
    <source>
        <dbReference type="SAM" id="Phobius"/>
    </source>
</evidence>
<feature type="transmembrane region" description="Helical" evidence="7">
    <location>
        <begin position="729"/>
        <end position="751"/>
    </location>
</feature>
<feature type="transmembrane region" description="Helical" evidence="7">
    <location>
        <begin position="261"/>
        <end position="280"/>
    </location>
</feature>
<protein>
    <submittedName>
        <fullName evidence="8">Oligopeptide transporter</fullName>
    </submittedName>
</protein>
<reference evidence="8" key="1">
    <citation type="journal article" date="2020" name="Stud. Mycol.">
        <title>101 Dothideomycetes genomes: a test case for predicting lifestyles and emergence of pathogens.</title>
        <authorList>
            <person name="Haridas S."/>
            <person name="Albert R."/>
            <person name="Binder M."/>
            <person name="Bloem J."/>
            <person name="Labutti K."/>
            <person name="Salamov A."/>
            <person name="Andreopoulos B."/>
            <person name="Baker S."/>
            <person name="Barry K."/>
            <person name="Bills G."/>
            <person name="Bluhm B."/>
            <person name="Cannon C."/>
            <person name="Castanera R."/>
            <person name="Culley D."/>
            <person name="Daum C."/>
            <person name="Ezra D."/>
            <person name="Gonzalez J."/>
            <person name="Henrissat B."/>
            <person name="Kuo A."/>
            <person name="Liang C."/>
            <person name="Lipzen A."/>
            <person name="Lutzoni F."/>
            <person name="Magnuson J."/>
            <person name="Mondo S."/>
            <person name="Nolan M."/>
            <person name="Ohm R."/>
            <person name="Pangilinan J."/>
            <person name="Park H.-J."/>
            <person name="Ramirez L."/>
            <person name="Alfaro M."/>
            <person name="Sun H."/>
            <person name="Tritt A."/>
            <person name="Yoshinaga Y."/>
            <person name="Zwiers L.-H."/>
            <person name="Turgeon B."/>
            <person name="Goodwin S."/>
            <person name="Spatafora J."/>
            <person name="Crous P."/>
            <person name="Grigoriev I."/>
        </authorList>
    </citation>
    <scope>NUCLEOTIDE SEQUENCE</scope>
    <source>
        <strain evidence="8">CBS 116005</strain>
    </source>
</reference>
<gene>
    <name evidence="8" type="ORF">EJ03DRAFT_65368</name>
</gene>
<comment type="similarity">
    <text evidence="2">Belongs to the oligopeptide OPT transporter family.</text>
</comment>
<dbReference type="GO" id="GO:0000329">
    <property type="term" value="C:fungal-type vacuole membrane"/>
    <property type="evidence" value="ECO:0007669"/>
    <property type="project" value="TreeGrafter"/>
</dbReference>
<sequence>MGDITEAMDRSIQPMRNINPNVSPLTEKQSIFSDQAEKEPSVATDEPIMDRKAGRFYVGEMEETDMKQHEEIEVDPFKPFDDLPDERQRIVTIRAMLVGCVCGALVNASNLYLGLKTGWTFGASLFGSIVGFSVLKALAKALPENFPIFGGNFGPRENNIVQTAATAAGGLSSVFISAIPAMYQLELLSTPKEDFWRLVSLTVVGGYFGFLFATPLRKFFIIYVARELRLIFPTPSATAMTIRSMHLAATGEVVAKMKMKALSIAFTIALVLRVVSQYATGILWDWHIFTWFYIWGNYNNSALAIENWGWLIEWTPAFIGAGMLVGLNTALSFFGGSVLAWGIIGPALVHNGVAFGKQEYPDDPKWAPLISFAGMSGKAATKDTPSPRFWLLWPGVLLMIVVSFTELALQYKVFYLVGKAIVRGTAKSMNDALRLMKKNESAILARYGLMKKDDLVEDPAEEHELVTWWMWAPLLVIVIICGCIVMGVQYNMPVGMSLLSIFLAFFFSFLAVQCAGVTDITPLTAAGKATQIVLGGATKGDHWPTVRAERLNLLGGSLASMGANQASDLVSDFRVGFLLRTSPRQQYLAQGLGTIVAVFLAPALFMLFAKAYPCIVTISSDPAAKCPFSAPSVTAWRAVTVAIVDPVFPVPRSSGIFAIVFSIFGAIMIIIRQYAYTGRWAKYKAYHPNMMCIGLSFVLPQTYYGTAMVIGAVPAAIWARKYPRHFDVYGYAVAAGLIAGEGIGGVVNAIFEIVGIAGPTPYGTQIACPARSC</sequence>
<dbReference type="PANTHER" id="PTHR31645">
    <property type="entry name" value="OLIGOPEPTIDE TRANSPORTER YGL114W-RELATED"/>
    <property type="match status" value="1"/>
</dbReference>
<feature type="transmembrane region" description="Helical" evidence="7">
    <location>
        <begin position="119"/>
        <end position="139"/>
    </location>
</feature>
<keyword evidence="4 7" id="KW-0812">Transmembrane</keyword>
<feature type="transmembrane region" description="Helical" evidence="7">
    <location>
        <begin position="494"/>
        <end position="512"/>
    </location>
</feature>
<evidence type="ECO:0000256" key="5">
    <source>
        <dbReference type="ARBA" id="ARBA00022989"/>
    </source>
</evidence>
<dbReference type="EMBL" id="ML995825">
    <property type="protein sequence ID" value="KAF2770572.1"/>
    <property type="molecule type" value="Genomic_DNA"/>
</dbReference>
<feature type="transmembrane region" description="Helical" evidence="7">
    <location>
        <begin position="160"/>
        <end position="183"/>
    </location>
</feature>
<evidence type="ECO:0000256" key="1">
    <source>
        <dbReference type="ARBA" id="ARBA00004141"/>
    </source>
</evidence>
<evidence type="ECO:0000313" key="9">
    <source>
        <dbReference type="Proteomes" id="UP000799436"/>
    </source>
</evidence>
<evidence type="ECO:0000256" key="3">
    <source>
        <dbReference type="ARBA" id="ARBA00022448"/>
    </source>
</evidence>
<dbReference type="InterPro" id="IPR004813">
    <property type="entry name" value="OPT"/>
</dbReference>
<dbReference type="InterPro" id="IPR045035">
    <property type="entry name" value="YSL-like"/>
</dbReference>
<dbReference type="GO" id="GO:0035673">
    <property type="term" value="F:oligopeptide transmembrane transporter activity"/>
    <property type="evidence" value="ECO:0007669"/>
    <property type="project" value="InterPro"/>
</dbReference>
<organism evidence="8 9">
    <name type="scientific">Teratosphaeria nubilosa</name>
    <dbReference type="NCBI Taxonomy" id="161662"/>
    <lineage>
        <taxon>Eukaryota</taxon>
        <taxon>Fungi</taxon>
        <taxon>Dikarya</taxon>
        <taxon>Ascomycota</taxon>
        <taxon>Pezizomycotina</taxon>
        <taxon>Dothideomycetes</taxon>
        <taxon>Dothideomycetidae</taxon>
        <taxon>Mycosphaerellales</taxon>
        <taxon>Teratosphaeriaceae</taxon>
        <taxon>Teratosphaeria</taxon>
    </lineage>
</organism>
<feature type="transmembrane region" description="Helical" evidence="7">
    <location>
        <begin position="587"/>
        <end position="609"/>
    </location>
</feature>
<feature type="transmembrane region" description="Helical" evidence="7">
    <location>
        <begin position="95"/>
        <end position="113"/>
    </location>
</feature>
<keyword evidence="3" id="KW-0813">Transport</keyword>
<accession>A0A6G1LDA4</accession>